<protein>
    <submittedName>
        <fullName evidence="1">CRISPR-associated protein Cas2</fullName>
    </submittedName>
</protein>
<dbReference type="EMBL" id="CP002045">
    <property type="protein sequence ID" value="ADH93445.1"/>
    <property type="molecule type" value="Genomic_DNA"/>
</dbReference>
<organism evidence="1 2">
    <name type="scientific">Arcanobacterium haemolyticum (strain ATCC 9345 / DSM 20595 / CCM 5947 / CCUG 17215 / LMG 16163 / NBRC 15585 / NCTC 8452 / 11018)</name>
    <dbReference type="NCBI Taxonomy" id="644284"/>
    <lineage>
        <taxon>Bacteria</taxon>
        <taxon>Bacillati</taxon>
        <taxon>Actinomycetota</taxon>
        <taxon>Actinomycetes</taxon>
        <taxon>Actinomycetales</taxon>
        <taxon>Actinomycetaceae</taxon>
        <taxon>Arcanobacterium</taxon>
    </lineage>
</organism>
<accession>D7BLB5</accession>
<evidence type="ECO:0000313" key="2">
    <source>
        <dbReference type="Proteomes" id="UP000000376"/>
    </source>
</evidence>
<name>D7BLB5_ARCHD</name>
<evidence type="ECO:0000313" key="1">
    <source>
        <dbReference type="EMBL" id="ADH93445.1"/>
    </source>
</evidence>
<dbReference type="Gene3D" id="3.30.70.240">
    <property type="match status" value="1"/>
</dbReference>
<reference evidence="1 2" key="1">
    <citation type="journal article" date="2010" name="Stand. Genomic Sci.">
        <title>Complete genome sequence of Arcanobacterium haemolyticum type strain (11018).</title>
        <authorList>
            <person name="Yasawong M."/>
            <person name="Teshima H."/>
            <person name="Lapidus A."/>
            <person name="Nolan M."/>
            <person name="Lucas S."/>
            <person name="Glavina Del Rio T."/>
            <person name="Tice H."/>
            <person name="Cheng J."/>
            <person name="Bruce D."/>
            <person name="Detter C."/>
            <person name="Tapia R."/>
            <person name="Han C."/>
            <person name="Goodwin L."/>
            <person name="Pitluck S."/>
            <person name="Liolios K."/>
            <person name="Ivanova N."/>
            <person name="Mavromatis K."/>
            <person name="Mikhailova N."/>
            <person name="Pati A."/>
            <person name="Chen A."/>
            <person name="Palaniappan K."/>
            <person name="Land M."/>
            <person name="Hauser L."/>
            <person name="Chang Y."/>
            <person name="Jeffries C."/>
            <person name="Rohde M."/>
            <person name="Sikorski J."/>
            <person name="Pukall R."/>
            <person name="Goker M."/>
            <person name="Woyke T."/>
            <person name="Bristow J."/>
            <person name="Eisen J."/>
            <person name="Markowitz V."/>
            <person name="Hugenholtz P."/>
            <person name="Kyrpides N."/>
            <person name="Klenk H."/>
        </authorList>
    </citation>
    <scope>NUCLEOTIDE SEQUENCE [LARGE SCALE GENOMIC DNA]</scope>
    <source>
        <strain evidence="2">ATCC 9345 / DSM 20595 / CCUG 17215 / LMG 16163 / NBRC 15585 / NCTC 8452 / 11018</strain>
    </source>
</reference>
<dbReference type="eggNOG" id="ENOG5033DC8">
    <property type="taxonomic scope" value="Bacteria"/>
</dbReference>
<dbReference type="STRING" id="644284.Arch_1763"/>
<dbReference type="AlphaFoldDB" id="D7BLB5"/>
<gene>
    <name evidence="1" type="ordered locus">Arch_1763</name>
</gene>
<dbReference type="HOGENOM" id="CLU_151313_0_0_11"/>
<dbReference type="OrthoDB" id="8527479at2"/>
<dbReference type="Proteomes" id="UP000000376">
    <property type="component" value="Chromosome"/>
</dbReference>
<keyword evidence="2" id="KW-1185">Reference proteome</keyword>
<dbReference type="Pfam" id="PF09707">
    <property type="entry name" value="Cas_Cas2CT1978"/>
    <property type="match status" value="1"/>
</dbReference>
<dbReference type="InterPro" id="IPR010152">
    <property type="entry name" value="CRISPR-assoc_prot_Cas2_sub"/>
</dbReference>
<proteinExistence type="predicted"/>
<dbReference type="NCBIfam" id="TIGR01873">
    <property type="entry name" value="cas_CT1978"/>
    <property type="match status" value="1"/>
</dbReference>
<sequence length="104" mass="11631">MFAVVTLTAAPDHLHGYLNRFLTEVDSGIYVGNISRAVCEKLWERIGEVPFNGNANIIYSDNTREQGFSVKTKGRTACDIVDLDGAILISNRVARGEQKLRYNR</sequence>
<dbReference type="KEGG" id="ahe:Arch_1763"/>